<organism evidence="3 4">
    <name type="scientific">Parnassius apollo</name>
    <name type="common">Apollo butterfly</name>
    <name type="synonym">Papilio apollo</name>
    <dbReference type="NCBI Taxonomy" id="110799"/>
    <lineage>
        <taxon>Eukaryota</taxon>
        <taxon>Metazoa</taxon>
        <taxon>Ecdysozoa</taxon>
        <taxon>Arthropoda</taxon>
        <taxon>Hexapoda</taxon>
        <taxon>Insecta</taxon>
        <taxon>Pterygota</taxon>
        <taxon>Neoptera</taxon>
        <taxon>Endopterygota</taxon>
        <taxon>Lepidoptera</taxon>
        <taxon>Glossata</taxon>
        <taxon>Ditrysia</taxon>
        <taxon>Papilionoidea</taxon>
        <taxon>Papilionidae</taxon>
        <taxon>Parnassiinae</taxon>
        <taxon>Parnassini</taxon>
        <taxon>Parnassius</taxon>
        <taxon>Parnassius</taxon>
    </lineage>
</organism>
<dbReference type="OrthoDB" id="7694231at2759"/>
<feature type="compositionally biased region" description="Basic and acidic residues" evidence="2">
    <location>
        <begin position="16"/>
        <end position="26"/>
    </location>
</feature>
<protein>
    <submittedName>
        <fullName evidence="3">(apollo) hypothetical protein</fullName>
    </submittedName>
</protein>
<name>A0A8S3W0Z6_PARAO</name>
<sequence length="411" mass="46704">MPQNASPPGRTGAGDISERELSRERYTLTSTPPAGCTDRRRVQPAHPKKQLYSVPVNKFTARTHAPSPNLERIRSCLEEYRSRGPLQPTRVTHKAASMEDLTPTKRILKGRKDGTLSTVRSPGLRSAAEQRAAERVGRFMLLAAWRRRRRDLHCLRTTLELQVSSSERLRVQVWALKSLLDSDNSKVRLAMKELERLKQLLKDKEKEKTVLEKEKRALEVDVCAAEDRASEMSIGWHNCRNELDAVKASASALERALSLQRAAAADLLAQRDCAQHRVGEMEAELSRRQSLLSSAEAEVCKLRREAESKQRALDWTTRRLKMEHDAGVKCEGAKRRLAVRLARARRELVHRTQHAEQLTAQLTEQLAAHRTYFWCPAPLLRILDAAKNLLRYPTSLHEAIIWSLIPARHGC</sequence>
<proteinExistence type="predicted"/>
<comment type="caution">
    <text evidence="3">The sequence shown here is derived from an EMBL/GenBank/DDBJ whole genome shotgun (WGS) entry which is preliminary data.</text>
</comment>
<evidence type="ECO:0000256" key="2">
    <source>
        <dbReference type="SAM" id="MobiDB-lite"/>
    </source>
</evidence>
<dbReference type="EMBL" id="CAJQZP010000040">
    <property type="protein sequence ID" value="CAG4934516.1"/>
    <property type="molecule type" value="Genomic_DNA"/>
</dbReference>
<gene>
    <name evidence="3" type="ORF">PAPOLLO_LOCUS845</name>
</gene>
<dbReference type="AlphaFoldDB" id="A0A8S3W0Z6"/>
<evidence type="ECO:0000313" key="4">
    <source>
        <dbReference type="Proteomes" id="UP000691718"/>
    </source>
</evidence>
<evidence type="ECO:0000256" key="1">
    <source>
        <dbReference type="SAM" id="Coils"/>
    </source>
</evidence>
<evidence type="ECO:0000313" key="3">
    <source>
        <dbReference type="EMBL" id="CAG4934516.1"/>
    </source>
</evidence>
<reference evidence="3" key="1">
    <citation type="submission" date="2021-04" db="EMBL/GenBank/DDBJ databases">
        <authorList>
            <person name="Tunstrom K."/>
        </authorList>
    </citation>
    <scope>NUCLEOTIDE SEQUENCE</scope>
</reference>
<keyword evidence="4" id="KW-1185">Reference proteome</keyword>
<keyword evidence="1" id="KW-0175">Coiled coil</keyword>
<accession>A0A8S3W0Z6</accession>
<feature type="region of interest" description="Disordered" evidence="2">
    <location>
        <begin position="1"/>
        <end position="46"/>
    </location>
</feature>
<dbReference type="Proteomes" id="UP000691718">
    <property type="component" value="Unassembled WGS sequence"/>
</dbReference>
<feature type="coiled-coil region" evidence="1">
    <location>
        <begin position="180"/>
        <end position="221"/>
    </location>
</feature>